<keyword evidence="1" id="KW-0812">Transmembrane</keyword>
<organism evidence="2 3">
    <name type="scientific">Caenorhabditis japonica</name>
    <dbReference type="NCBI Taxonomy" id="281687"/>
    <lineage>
        <taxon>Eukaryota</taxon>
        <taxon>Metazoa</taxon>
        <taxon>Ecdysozoa</taxon>
        <taxon>Nematoda</taxon>
        <taxon>Chromadorea</taxon>
        <taxon>Rhabditida</taxon>
        <taxon>Rhabditina</taxon>
        <taxon>Rhabditomorpha</taxon>
        <taxon>Rhabditoidea</taxon>
        <taxon>Rhabditidae</taxon>
        <taxon>Peloderinae</taxon>
        <taxon>Caenorhabditis</taxon>
    </lineage>
</organism>
<feature type="transmembrane region" description="Helical" evidence="1">
    <location>
        <begin position="23"/>
        <end position="41"/>
    </location>
</feature>
<protein>
    <submittedName>
        <fullName evidence="2">Uncharacterized protein</fullName>
    </submittedName>
</protein>
<keyword evidence="1" id="KW-0472">Membrane</keyword>
<proteinExistence type="predicted"/>
<reference evidence="2" key="2">
    <citation type="submission" date="2022-06" db="UniProtKB">
        <authorList>
            <consortium name="EnsemblMetazoa"/>
        </authorList>
    </citation>
    <scope>IDENTIFICATION</scope>
    <source>
        <strain evidence="2">DF5081</strain>
    </source>
</reference>
<evidence type="ECO:0000313" key="2">
    <source>
        <dbReference type="EnsemblMetazoa" id="CJA12546.1"/>
    </source>
</evidence>
<reference evidence="3" key="1">
    <citation type="submission" date="2010-08" db="EMBL/GenBank/DDBJ databases">
        <authorList>
            <consortium name="Caenorhabditis japonica Sequencing Consortium"/>
            <person name="Wilson R.K."/>
        </authorList>
    </citation>
    <scope>NUCLEOTIDE SEQUENCE [LARGE SCALE GENOMIC DNA]</scope>
    <source>
        <strain evidence="3">DF5081</strain>
    </source>
</reference>
<keyword evidence="1" id="KW-1133">Transmembrane helix</keyword>
<dbReference type="EnsemblMetazoa" id="CJA12546.1">
    <property type="protein sequence ID" value="CJA12546.1"/>
    <property type="gene ID" value="WBGene00131750"/>
</dbReference>
<evidence type="ECO:0000256" key="1">
    <source>
        <dbReference type="SAM" id="Phobius"/>
    </source>
</evidence>
<keyword evidence="3" id="KW-1185">Reference proteome</keyword>
<accession>A0A8R1I2B6</accession>
<dbReference type="Proteomes" id="UP000005237">
    <property type="component" value="Unassembled WGS sequence"/>
</dbReference>
<name>A0A8R1I2B6_CAEJA</name>
<evidence type="ECO:0000313" key="3">
    <source>
        <dbReference type="Proteomes" id="UP000005237"/>
    </source>
</evidence>
<feature type="transmembrane region" description="Helical" evidence="1">
    <location>
        <begin position="93"/>
        <end position="116"/>
    </location>
</feature>
<sequence>MVAVMLPTARKPMEQTEPTIMDRNWLCFLIAFIMASVKLILSYTGTEDYKFPGINDVNVFFLLELGSTPLAIINPRVWFSMFMCSLAYMSVETGYPTIAVVTILSMLTVAYVMEYVDHKRSEEEKKTSVYTILPLIDEQKLKEQQMV</sequence>
<dbReference type="AlphaFoldDB" id="A0A8R1I2B6"/>
<feature type="transmembrane region" description="Helical" evidence="1">
    <location>
        <begin position="53"/>
        <end position="73"/>
    </location>
</feature>